<keyword evidence="2" id="KW-1185">Reference proteome</keyword>
<dbReference type="Proteomes" id="UP000295632">
    <property type="component" value="Unassembled WGS sequence"/>
</dbReference>
<name>A0A4R6UCP3_9BACI</name>
<comment type="caution">
    <text evidence="1">The sequence shown here is derived from an EMBL/GenBank/DDBJ whole genome shotgun (WGS) entry which is preliminary data.</text>
</comment>
<dbReference type="RefSeq" id="WP_133578641.1">
    <property type="nucleotide sequence ID" value="NZ_SNYJ01000001.1"/>
</dbReference>
<evidence type="ECO:0000313" key="2">
    <source>
        <dbReference type="Proteomes" id="UP000295632"/>
    </source>
</evidence>
<protein>
    <recommendedName>
        <fullName evidence="3">Methyltransferase family protein</fullName>
    </recommendedName>
</protein>
<evidence type="ECO:0008006" key="3">
    <source>
        <dbReference type="Google" id="ProtNLM"/>
    </source>
</evidence>
<dbReference type="EMBL" id="SNYJ01000001">
    <property type="protein sequence ID" value="TDQ42809.1"/>
    <property type="molecule type" value="Genomic_DNA"/>
</dbReference>
<sequence>MTFDYIDYWERNYKDGGTSGSGSYGVLADFKAEVVNTFIKDYNVQKVVEFGCGDGHQLQKMNYQHYLGLDVASSAIQRCASLFKDDPTKSFMLYKPGAFSNQGFFQADMTVCLDVLYHITDDHDFEMTLKDIFACSGDLVVLYTKLTDGTEEEVVPTIRDRDILAHLRSHSSFTILEIIPQRFKDQSSADFIILQRKE</sequence>
<reference evidence="1 2" key="1">
    <citation type="submission" date="2019-03" db="EMBL/GenBank/DDBJ databases">
        <title>Genomic Encyclopedia of Type Strains, Phase IV (KMG-IV): sequencing the most valuable type-strain genomes for metagenomic binning, comparative biology and taxonomic classification.</title>
        <authorList>
            <person name="Goeker M."/>
        </authorList>
    </citation>
    <scope>NUCLEOTIDE SEQUENCE [LARGE SCALE GENOMIC DNA]</scope>
    <source>
        <strain evidence="1 2">DSM 28697</strain>
    </source>
</reference>
<dbReference type="SUPFAM" id="SSF53335">
    <property type="entry name" value="S-adenosyl-L-methionine-dependent methyltransferases"/>
    <property type="match status" value="1"/>
</dbReference>
<organism evidence="1 2">
    <name type="scientific">Aureibacillus halotolerans</name>
    <dbReference type="NCBI Taxonomy" id="1508390"/>
    <lineage>
        <taxon>Bacteria</taxon>
        <taxon>Bacillati</taxon>
        <taxon>Bacillota</taxon>
        <taxon>Bacilli</taxon>
        <taxon>Bacillales</taxon>
        <taxon>Bacillaceae</taxon>
        <taxon>Aureibacillus</taxon>
    </lineage>
</organism>
<dbReference type="OrthoDB" id="9767869at2"/>
<dbReference type="InterPro" id="IPR029063">
    <property type="entry name" value="SAM-dependent_MTases_sf"/>
</dbReference>
<dbReference type="Pfam" id="PF13489">
    <property type="entry name" value="Methyltransf_23"/>
    <property type="match status" value="1"/>
</dbReference>
<gene>
    <name evidence="1" type="ORF">EV213_101238</name>
</gene>
<proteinExistence type="predicted"/>
<evidence type="ECO:0000313" key="1">
    <source>
        <dbReference type="EMBL" id="TDQ42809.1"/>
    </source>
</evidence>
<accession>A0A4R6UCP3</accession>
<dbReference type="AlphaFoldDB" id="A0A4R6UCP3"/>
<dbReference type="Gene3D" id="3.40.50.150">
    <property type="entry name" value="Vaccinia Virus protein VP39"/>
    <property type="match status" value="1"/>
</dbReference>